<dbReference type="InterPro" id="IPR050309">
    <property type="entry name" value="Type-B_Carboxylest/Lipase"/>
</dbReference>
<dbReference type="Pfam" id="PF00135">
    <property type="entry name" value="COesterase"/>
    <property type="match status" value="1"/>
</dbReference>
<comment type="similarity">
    <text evidence="1">Belongs to the type-B carboxylesterase/lipase family.</text>
</comment>
<feature type="domain" description="Carboxylesterase type B" evidence="4">
    <location>
        <begin position="249"/>
        <end position="787"/>
    </location>
</feature>
<evidence type="ECO:0000256" key="2">
    <source>
        <dbReference type="ARBA" id="ARBA00022487"/>
    </source>
</evidence>
<accession>A0A2A2L3S6</accession>
<dbReference type="STRING" id="2018661.A0A2A2L3S6"/>
<keyword evidence="2" id="KW-0719">Serine esterase</keyword>
<dbReference type="AlphaFoldDB" id="A0A2A2L3S6"/>
<dbReference type="OrthoDB" id="6846267at2759"/>
<dbReference type="SUPFAM" id="SSF53474">
    <property type="entry name" value="alpha/beta-Hydrolases"/>
    <property type="match status" value="1"/>
</dbReference>
<keyword evidence="6" id="KW-1185">Reference proteome</keyword>
<name>A0A2A2L3S6_9BILA</name>
<dbReference type="InterPro" id="IPR002018">
    <property type="entry name" value="CarbesteraseB"/>
</dbReference>
<evidence type="ECO:0000313" key="6">
    <source>
        <dbReference type="Proteomes" id="UP000218231"/>
    </source>
</evidence>
<dbReference type="InterPro" id="IPR029058">
    <property type="entry name" value="AB_hydrolase_fold"/>
</dbReference>
<dbReference type="EMBL" id="LIAE01007228">
    <property type="protein sequence ID" value="PAV80765.1"/>
    <property type="molecule type" value="Genomic_DNA"/>
</dbReference>
<evidence type="ECO:0000259" key="4">
    <source>
        <dbReference type="Pfam" id="PF00135"/>
    </source>
</evidence>
<proteinExistence type="inferred from homology"/>
<dbReference type="PROSITE" id="PS00122">
    <property type="entry name" value="CARBOXYLESTERASE_B_1"/>
    <property type="match status" value="1"/>
</dbReference>
<organism evidence="5 6">
    <name type="scientific">Diploscapter pachys</name>
    <dbReference type="NCBI Taxonomy" id="2018661"/>
    <lineage>
        <taxon>Eukaryota</taxon>
        <taxon>Metazoa</taxon>
        <taxon>Ecdysozoa</taxon>
        <taxon>Nematoda</taxon>
        <taxon>Chromadorea</taxon>
        <taxon>Rhabditida</taxon>
        <taxon>Rhabditina</taxon>
        <taxon>Rhabditomorpha</taxon>
        <taxon>Rhabditoidea</taxon>
        <taxon>Rhabditidae</taxon>
        <taxon>Diploscapter</taxon>
    </lineage>
</organism>
<evidence type="ECO:0000256" key="1">
    <source>
        <dbReference type="ARBA" id="ARBA00005964"/>
    </source>
</evidence>
<reference evidence="5 6" key="1">
    <citation type="journal article" date="2017" name="Curr. Biol.">
        <title>Genome architecture and evolution of a unichromosomal asexual nematode.</title>
        <authorList>
            <person name="Fradin H."/>
            <person name="Zegar C."/>
            <person name="Gutwein M."/>
            <person name="Lucas J."/>
            <person name="Kovtun M."/>
            <person name="Corcoran D."/>
            <person name="Baugh L.R."/>
            <person name="Kiontke K."/>
            <person name="Gunsalus K."/>
            <person name="Fitch D.H."/>
            <person name="Piano F."/>
        </authorList>
    </citation>
    <scope>NUCLEOTIDE SEQUENCE [LARGE SCALE GENOMIC DNA]</scope>
    <source>
        <strain evidence="5">PF1309</strain>
    </source>
</reference>
<dbReference type="GO" id="GO:0052689">
    <property type="term" value="F:carboxylic ester hydrolase activity"/>
    <property type="evidence" value="ECO:0007669"/>
    <property type="project" value="UniProtKB-KW"/>
</dbReference>
<dbReference type="InterPro" id="IPR019826">
    <property type="entry name" value="Carboxylesterase_B_AS"/>
</dbReference>
<sequence>MSTHQGLETLKSNGVKRPRQVVPRAAVYASTLPPRPTYPPFVFRPKPSPIGRDQADSNLLAEIEEYDDFLEQSLAYKAQYPQATIPNPYWFLPDGKLPRAGTHYLSQTSQPQAFGAALQQAVPQQNIIMPQYDAKGQTVVQTPQVQNNYQPYQQQQQYQNNYYGQQQQGQQYGQQSITPSVAAPAAAASASSASSAPDPLANPLLSLLNLFNFNTPSTGTAGATSQAHGVTTLVDVQQNPISFPTMGQTNMFDGTTVNAYLGVRYAQAPDAMLRFEKPVMVEAWDPLIHHATHFRASCIPATRKDLEDERNYSEDCLFLNIITPGGKVGSSESIHWKTNVFKLVEKYSGLLKNYIIYFEKYSTFLVKVLIPILFQKKDLPVFVYIHGGAFHMGDTESIGFEHAAENFVKNDIIFVSVQYRLGPFGFFSTGDKEIPGNMGLWDVTMALKFLHETIHAFGGDKSKITLGGFSAGSAIVSALLYSLDSDGLFSQAIQLSGSVFSEWAISEQVVKDSTRLAKAVGCSTKNSKSIHECMKERTANEILEGVEKIGSFRPYVRKNKFHMRNDGEFLTNSIDTMVQNAPKKRTLQGVTNLESSYYVFFPQIIDVLAVPKTNWSSYGKEQLKGFIKERIAPESELGSNAAVFYDLVADFYVHRQDSESDDDGSKFYLGRYCELLSDLQYNIPVLHELDMKRKHGWETYFYVTDYASDAVTDPQIPVSGVPHGSETRYLFGNGKAKLNEEDQKFKEFLVGGLVNFIKNGDPSTNSFNWPALTEDFPTRHVRLGPKPKVGF</sequence>
<evidence type="ECO:0000256" key="3">
    <source>
        <dbReference type="ARBA" id="ARBA00022801"/>
    </source>
</evidence>
<comment type="caution">
    <text evidence="5">The sequence shown here is derived from an EMBL/GenBank/DDBJ whole genome shotgun (WGS) entry which is preliminary data.</text>
</comment>
<evidence type="ECO:0000313" key="5">
    <source>
        <dbReference type="EMBL" id="PAV80765.1"/>
    </source>
</evidence>
<dbReference type="PROSITE" id="PS00941">
    <property type="entry name" value="CARBOXYLESTERASE_B_2"/>
    <property type="match status" value="1"/>
</dbReference>
<dbReference type="PANTHER" id="PTHR11559">
    <property type="entry name" value="CARBOXYLESTERASE"/>
    <property type="match status" value="1"/>
</dbReference>
<dbReference type="Proteomes" id="UP000218231">
    <property type="component" value="Unassembled WGS sequence"/>
</dbReference>
<dbReference type="Gene3D" id="3.40.50.1820">
    <property type="entry name" value="alpha/beta hydrolase"/>
    <property type="match status" value="1"/>
</dbReference>
<protein>
    <recommendedName>
        <fullName evidence="4">Carboxylesterase type B domain-containing protein</fullName>
    </recommendedName>
</protein>
<dbReference type="InterPro" id="IPR019819">
    <property type="entry name" value="Carboxylesterase_B_CS"/>
</dbReference>
<gene>
    <name evidence="5" type="ORF">WR25_03341</name>
</gene>
<keyword evidence="3" id="KW-0378">Hydrolase</keyword>